<dbReference type="PANTHER" id="PTHR11567">
    <property type="entry name" value="ACID PHOSPHATASE-RELATED"/>
    <property type="match status" value="1"/>
</dbReference>
<gene>
    <name evidence="10 11 12" type="primary">LOC107217619</name>
</gene>
<evidence type="ECO:0000256" key="5">
    <source>
        <dbReference type="ARBA" id="ARBA00022801"/>
    </source>
</evidence>
<keyword evidence="4" id="KW-0732">Signal</keyword>
<dbReference type="KEGG" id="nlo:107217619"/>
<dbReference type="InterPro" id="IPR050645">
    <property type="entry name" value="Histidine_acid_phosphatase"/>
</dbReference>
<evidence type="ECO:0000256" key="8">
    <source>
        <dbReference type="SAM" id="Phobius"/>
    </source>
</evidence>
<reference evidence="10 11" key="1">
    <citation type="submission" date="2025-05" db="UniProtKB">
        <authorList>
            <consortium name="RefSeq"/>
        </authorList>
    </citation>
    <scope>IDENTIFICATION</scope>
    <source>
        <tissue evidence="10 11">Thorax and Abdomen</tissue>
    </source>
</reference>
<dbReference type="SUPFAM" id="SSF53254">
    <property type="entry name" value="Phosphoglycerate mutase-like"/>
    <property type="match status" value="1"/>
</dbReference>
<dbReference type="RefSeq" id="XP_015510704.2">
    <property type="nucleotide sequence ID" value="XM_015655218.2"/>
</dbReference>
<evidence type="ECO:0000256" key="1">
    <source>
        <dbReference type="ARBA" id="ARBA00000032"/>
    </source>
</evidence>
<dbReference type="Proteomes" id="UP000829291">
    <property type="component" value="Chromosome 4"/>
</dbReference>
<dbReference type="PROSITE" id="PS00778">
    <property type="entry name" value="HIS_ACID_PHOSPHAT_2"/>
    <property type="match status" value="1"/>
</dbReference>
<dbReference type="InterPro" id="IPR000560">
    <property type="entry name" value="His_Pase_clade-2"/>
</dbReference>
<keyword evidence="6" id="KW-1015">Disulfide bond</keyword>
<dbReference type="AlphaFoldDB" id="A0A6J0B6P5"/>
<keyword evidence="9" id="KW-1185">Reference proteome</keyword>
<dbReference type="InterPro" id="IPR029033">
    <property type="entry name" value="His_PPase_superfam"/>
</dbReference>
<evidence type="ECO:0000313" key="12">
    <source>
        <dbReference type="RefSeq" id="XP_046594270.1"/>
    </source>
</evidence>
<dbReference type="GeneID" id="107217619"/>
<evidence type="ECO:0000256" key="6">
    <source>
        <dbReference type="ARBA" id="ARBA00023157"/>
    </source>
</evidence>
<dbReference type="Pfam" id="PF00328">
    <property type="entry name" value="His_Phos_2"/>
    <property type="match status" value="1"/>
</dbReference>
<evidence type="ECO:0000256" key="7">
    <source>
        <dbReference type="ARBA" id="ARBA00023180"/>
    </source>
</evidence>
<name>A0A6J0B6P5_NEOLC</name>
<organism evidence="9 10">
    <name type="scientific">Neodiprion lecontei</name>
    <name type="common">Redheaded pine sawfly</name>
    <dbReference type="NCBI Taxonomy" id="441921"/>
    <lineage>
        <taxon>Eukaryota</taxon>
        <taxon>Metazoa</taxon>
        <taxon>Ecdysozoa</taxon>
        <taxon>Arthropoda</taxon>
        <taxon>Hexapoda</taxon>
        <taxon>Insecta</taxon>
        <taxon>Pterygota</taxon>
        <taxon>Neoptera</taxon>
        <taxon>Endopterygota</taxon>
        <taxon>Hymenoptera</taxon>
        <taxon>Tenthredinoidea</taxon>
        <taxon>Diprionidae</taxon>
        <taxon>Diprioninae</taxon>
        <taxon>Neodiprion</taxon>
    </lineage>
</organism>
<dbReference type="RefSeq" id="XP_046594270.1">
    <property type="nucleotide sequence ID" value="XM_046738314.1"/>
</dbReference>
<keyword evidence="5" id="KW-0378">Hydrolase</keyword>
<protein>
    <recommendedName>
        <fullName evidence="3">acid phosphatase</fullName>
        <ecNumber evidence="3">3.1.3.2</ecNumber>
    </recommendedName>
</protein>
<dbReference type="CDD" id="cd07061">
    <property type="entry name" value="HP_HAP_like"/>
    <property type="match status" value="1"/>
</dbReference>
<evidence type="ECO:0000256" key="4">
    <source>
        <dbReference type="ARBA" id="ARBA00022729"/>
    </source>
</evidence>
<dbReference type="PANTHER" id="PTHR11567:SF211">
    <property type="entry name" value="PROSTATIC ACID PHOSPHATASE"/>
    <property type="match status" value="1"/>
</dbReference>
<keyword evidence="8" id="KW-0812">Transmembrane</keyword>
<keyword evidence="8" id="KW-0472">Membrane</keyword>
<keyword evidence="8" id="KW-1133">Transmembrane helix</keyword>
<dbReference type="Gene3D" id="3.40.50.1240">
    <property type="entry name" value="Phosphoglycerate mutase-like"/>
    <property type="match status" value="1"/>
</dbReference>
<proteinExistence type="inferred from homology"/>
<dbReference type="PROSITE" id="PS00616">
    <property type="entry name" value="HIS_ACID_PHOSPHAT_1"/>
    <property type="match status" value="1"/>
</dbReference>
<dbReference type="RefSeq" id="XP_015510713.2">
    <property type="nucleotide sequence ID" value="XM_015655227.2"/>
</dbReference>
<dbReference type="GO" id="GO:0003993">
    <property type="term" value="F:acid phosphatase activity"/>
    <property type="evidence" value="ECO:0007669"/>
    <property type="project" value="UniProtKB-EC"/>
</dbReference>
<evidence type="ECO:0000313" key="10">
    <source>
        <dbReference type="RefSeq" id="XP_015510704.2"/>
    </source>
</evidence>
<evidence type="ECO:0000313" key="11">
    <source>
        <dbReference type="RefSeq" id="XP_015510713.2"/>
    </source>
</evidence>
<dbReference type="EC" id="3.1.3.2" evidence="3"/>
<comment type="catalytic activity">
    <reaction evidence="1">
        <text>a phosphate monoester + H2O = an alcohol + phosphate</text>
        <dbReference type="Rhea" id="RHEA:15017"/>
        <dbReference type="ChEBI" id="CHEBI:15377"/>
        <dbReference type="ChEBI" id="CHEBI:30879"/>
        <dbReference type="ChEBI" id="CHEBI:43474"/>
        <dbReference type="ChEBI" id="CHEBI:67140"/>
        <dbReference type="EC" id="3.1.3.2"/>
    </reaction>
</comment>
<evidence type="ECO:0000256" key="2">
    <source>
        <dbReference type="ARBA" id="ARBA00005375"/>
    </source>
</evidence>
<accession>A0A6J0B6P5</accession>
<dbReference type="OrthoDB" id="10257284at2759"/>
<dbReference type="InterPro" id="IPR033379">
    <property type="entry name" value="Acid_Pase_AS"/>
</dbReference>
<comment type="similarity">
    <text evidence="2">Belongs to the histidine acid phosphatase family.</text>
</comment>
<evidence type="ECO:0000313" key="9">
    <source>
        <dbReference type="Proteomes" id="UP000829291"/>
    </source>
</evidence>
<feature type="transmembrane region" description="Helical" evidence="8">
    <location>
        <begin position="382"/>
        <end position="406"/>
    </location>
</feature>
<keyword evidence="7" id="KW-0325">Glycoprotein</keyword>
<sequence>MRTVEAVVAVVTTCIVFGASSAYSKNLDLGTIVFANILFRHGDRTPVDPYPTDPWGNETLWPVPFGQLTNVGKSQHLRLGRWFRERYSHLLPECYTPYDVYVQSTDIDRTLMSAEANLAGLYPPEGDQVWDKLKWMPIPVHTIPELEDSLLASKKYCPKYEMELQNVMNSPEIRKIDDDNQELYNYLSKKAGTMVQSVSDVSGIYNTLFIEVLYNRTLPEWTKSVYPDKLKPLADFSFTVEAHNKLLQRLKSGRLLGEMVDHLVSKSKNALFPNRKIWIYSAHDTTVANFLMTLDLFEPHCPPYTATVLVELRVNSLKQHIVTISYKNTSAEPRLLTLPGCEVACPLGKFVELTNDMIPKDWAKECLLGWEQYAHNITMPSIFGISILLLVIIILLGLLIIGVVYYHRNCDSNRYYFKLTTDPI</sequence>
<evidence type="ECO:0000256" key="3">
    <source>
        <dbReference type="ARBA" id="ARBA00012646"/>
    </source>
</evidence>